<reference evidence="2 3" key="1">
    <citation type="journal article" date="2019" name="Nat. Ecol. Evol.">
        <title>Megaphylogeny resolves global patterns of mushroom evolution.</title>
        <authorList>
            <person name="Varga T."/>
            <person name="Krizsan K."/>
            <person name="Foldi C."/>
            <person name="Dima B."/>
            <person name="Sanchez-Garcia M."/>
            <person name="Sanchez-Ramirez S."/>
            <person name="Szollosi G.J."/>
            <person name="Szarkandi J.G."/>
            <person name="Papp V."/>
            <person name="Albert L."/>
            <person name="Andreopoulos W."/>
            <person name="Angelini C."/>
            <person name="Antonin V."/>
            <person name="Barry K.W."/>
            <person name="Bougher N.L."/>
            <person name="Buchanan P."/>
            <person name="Buyck B."/>
            <person name="Bense V."/>
            <person name="Catcheside P."/>
            <person name="Chovatia M."/>
            <person name="Cooper J."/>
            <person name="Damon W."/>
            <person name="Desjardin D."/>
            <person name="Finy P."/>
            <person name="Geml J."/>
            <person name="Haridas S."/>
            <person name="Hughes K."/>
            <person name="Justo A."/>
            <person name="Karasinski D."/>
            <person name="Kautmanova I."/>
            <person name="Kiss B."/>
            <person name="Kocsube S."/>
            <person name="Kotiranta H."/>
            <person name="LaButti K.M."/>
            <person name="Lechner B.E."/>
            <person name="Liimatainen K."/>
            <person name="Lipzen A."/>
            <person name="Lukacs Z."/>
            <person name="Mihaltcheva S."/>
            <person name="Morgado L.N."/>
            <person name="Niskanen T."/>
            <person name="Noordeloos M.E."/>
            <person name="Ohm R.A."/>
            <person name="Ortiz-Santana B."/>
            <person name="Ovrebo C."/>
            <person name="Racz N."/>
            <person name="Riley R."/>
            <person name="Savchenko A."/>
            <person name="Shiryaev A."/>
            <person name="Soop K."/>
            <person name="Spirin V."/>
            <person name="Szebenyi C."/>
            <person name="Tomsovsky M."/>
            <person name="Tulloss R.E."/>
            <person name="Uehling J."/>
            <person name="Grigoriev I.V."/>
            <person name="Vagvolgyi C."/>
            <person name="Papp T."/>
            <person name="Martin F.M."/>
            <person name="Miettinen O."/>
            <person name="Hibbett D.S."/>
            <person name="Nagy L.G."/>
        </authorList>
    </citation>
    <scope>NUCLEOTIDE SEQUENCE [LARGE SCALE GENOMIC DNA]</scope>
    <source>
        <strain evidence="2 3">CBS 166.37</strain>
    </source>
</reference>
<feature type="compositionally biased region" description="Low complexity" evidence="1">
    <location>
        <begin position="113"/>
        <end position="135"/>
    </location>
</feature>
<protein>
    <submittedName>
        <fullName evidence="2">Uncharacterized protein</fullName>
    </submittedName>
</protein>
<feature type="region of interest" description="Disordered" evidence="1">
    <location>
        <begin position="163"/>
        <end position="182"/>
    </location>
</feature>
<name>A0A5C3LX04_9AGAR</name>
<sequence>MWRRRGIGLPCVFSDASLLLLLQKKTPRRKNSTLPKAERERMDVDGVDMDIDIDATGVSVASTSDQVGEGMRAAHLVSGELTLEAGKTKLSLESAYMYPVHHRPGVPPPFPVPSSTNSNSNSNSTPSSSTSTSTSTQCTCLQANASDTKAKGEVLAGTMRLDTETQTTTPTTQASQTSPAQTTQTILTMLSNKPRPSLTNSSSPPKPHQPKRTRRPVCASTAHDYLSTKELPRRAPCPIMVRRGTLP</sequence>
<proteinExistence type="predicted"/>
<dbReference type="EMBL" id="ML213608">
    <property type="protein sequence ID" value="TFK37470.1"/>
    <property type="molecule type" value="Genomic_DNA"/>
</dbReference>
<feature type="region of interest" description="Disordered" evidence="1">
    <location>
        <begin position="107"/>
        <end position="135"/>
    </location>
</feature>
<keyword evidence="3" id="KW-1185">Reference proteome</keyword>
<evidence type="ECO:0000256" key="1">
    <source>
        <dbReference type="SAM" id="MobiDB-lite"/>
    </source>
</evidence>
<feature type="region of interest" description="Disordered" evidence="1">
    <location>
        <begin position="192"/>
        <end position="247"/>
    </location>
</feature>
<evidence type="ECO:0000313" key="2">
    <source>
        <dbReference type="EMBL" id="TFK37470.1"/>
    </source>
</evidence>
<organism evidence="2 3">
    <name type="scientific">Crucibulum laeve</name>
    <dbReference type="NCBI Taxonomy" id="68775"/>
    <lineage>
        <taxon>Eukaryota</taxon>
        <taxon>Fungi</taxon>
        <taxon>Dikarya</taxon>
        <taxon>Basidiomycota</taxon>
        <taxon>Agaricomycotina</taxon>
        <taxon>Agaricomycetes</taxon>
        <taxon>Agaricomycetidae</taxon>
        <taxon>Agaricales</taxon>
        <taxon>Agaricineae</taxon>
        <taxon>Nidulariaceae</taxon>
        <taxon>Crucibulum</taxon>
    </lineage>
</organism>
<dbReference type="Proteomes" id="UP000308652">
    <property type="component" value="Unassembled WGS sequence"/>
</dbReference>
<feature type="compositionally biased region" description="Low complexity" evidence="1">
    <location>
        <begin position="165"/>
        <end position="182"/>
    </location>
</feature>
<gene>
    <name evidence="2" type="ORF">BDQ12DRAFT_160971</name>
</gene>
<dbReference type="AlphaFoldDB" id="A0A5C3LX04"/>
<evidence type="ECO:0000313" key="3">
    <source>
        <dbReference type="Proteomes" id="UP000308652"/>
    </source>
</evidence>
<accession>A0A5C3LX04</accession>